<keyword evidence="3" id="KW-1185">Reference proteome</keyword>
<accession>A0A498KYQ9</accession>
<gene>
    <name evidence="2" type="ORF">EAF64_00540</name>
</gene>
<dbReference type="AlphaFoldDB" id="A0A498KYQ9"/>
<protein>
    <submittedName>
        <fullName evidence="2">ArsR family transcriptional regulator</fullName>
    </submittedName>
</protein>
<evidence type="ECO:0000313" key="3">
    <source>
        <dbReference type="Proteomes" id="UP000289691"/>
    </source>
</evidence>
<dbReference type="EMBL" id="RDFA01000001">
    <property type="protein sequence ID" value="RXK51168.1"/>
    <property type="molecule type" value="Genomic_DNA"/>
</dbReference>
<proteinExistence type="predicted"/>
<evidence type="ECO:0000313" key="2">
    <source>
        <dbReference type="EMBL" id="RXK51168.1"/>
    </source>
</evidence>
<dbReference type="OrthoDB" id="195563at2157"/>
<evidence type="ECO:0000256" key="1">
    <source>
        <dbReference type="SAM" id="MobiDB-lite"/>
    </source>
</evidence>
<dbReference type="Proteomes" id="UP000289691">
    <property type="component" value="Unassembled WGS sequence"/>
</dbReference>
<name>A0A498KYQ9_9EURY</name>
<dbReference type="RefSeq" id="WP_129067035.1">
    <property type="nucleotide sequence ID" value="NZ_RDFA01000001.1"/>
</dbReference>
<sequence>MPVSIDEFESGDLPEGPSVPEQVITYLHTHRDAAFTRSEIATAIDEDPNTVGTALTRLKERDLVRHRGQYWATVADEQRVAAAYDLHDVSEQLDEADGGIESENWDAVAPDQPHPSEQDSSEDE</sequence>
<feature type="compositionally biased region" description="Acidic residues" evidence="1">
    <location>
        <begin position="91"/>
        <end position="104"/>
    </location>
</feature>
<organism evidence="2 3">
    <name type="scientific">Halorientalis pallida</name>
    <dbReference type="NCBI Taxonomy" id="2479928"/>
    <lineage>
        <taxon>Archaea</taxon>
        <taxon>Methanobacteriati</taxon>
        <taxon>Methanobacteriota</taxon>
        <taxon>Stenosarchaea group</taxon>
        <taxon>Halobacteria</taxon>
        <taxon>Halobacteriales</taxon>
        <taxon>Haloarculaceae</taxon>
        <taxon>Halorientalis</taxon>
    </lineage>
</organism>
<comment type="caution">
    <text evidence="2">The sequence shown here is derived from an EMBL/GenBank/DDBJ whole genome shotgun (WGS) entry which is preliminary data.</text>
</comment>
<feature type="region of interest" description="Disordered" evidence="1">
    <location>
        <begin position="91"/>
        <end position="124"/>
    </location>
</feature>
<dbReference type="InterPro" id="IPR036390">
    <property type="entry name" value="WH_DNA-bd_sf"/>
</dbReference>
<reference evidence="2 3" key="1">
    <citation type="submission" date="2019-01" db="EMBL/GenBank/DDBJ databases">
        <title>Halorientalis sp. F13-25 a new haloarchaeum isolated from hypersaline water.</title>
        <authorList>
            <person name="Ana D.-V."/>
            <person name="Cristina S.-P."/>
            <person name="Antonio V."/>
        </authorList>
    </citation>
    <scope>NUCLEOTIDE SEQUENCE [LARGE SCALE GENOMIC DNA]</scope>
    <source>
        <strain evidence="2 3">F13-25</strain>
    </source>
</reference>
<dbReference type="SUPFAM" id="SSF46785">
    <property type="entry name" value="Winged helix' DNA-binding domain"/>
    <property type="match status" value="1"/>
</dbReference>